<organism evidence="2 3">
    <name type="scientific">Arachidicoccus rhizosphaerae</name>
    <dbReference type="NCBI Taxonomy" id="551991"/>
    <lineage>
        <taxon>Bacteria</taxon>
        <taxon>Pseudomonadati</taxon>
        <taxon>Bacteroidota</taxon>
        <taxon>Chitinophagia</taxon>
        <taxon>Chitinophagales</taxon>
        <taxon>Chitinophagaceae</taxon>
        <taxon>Arachidicoccus</taxon>
    </lineage>
</organism>
<reference evidence="2 3" key="1">
    <citation type="submission" date="2016-10" db="EMBL/GenBank/DDBJ databases">
        <authorList>
            <person name="de Groot N.N."/>
        </authorList>
    </citation>
    <scope>NUCLEOTIDE SEQUENCE [LARGE SCALE GENOMIC DNA]</scope>
    <source>
        <strain evidence="2 3">Vu-144</strain>
    </source>
</reference>
<sequence length="338" mass="38618">METKHLLNLKVSLQPKIWLPVDKEISIEDVLNTIQSCQLEPEIEQVRQFLLEKDMDSFAMYKRGLPAVTFCGCFDHQRKTENLTSYNYVLVLDIDKLDAGLLEQTAAVLENDPFVFTYWLSPSGKGFKGLVALEYKFEVKKQEIATAHKKAFQKLAGYFWEHYNLGLDESGCDLTRLCFLSSDADLVIKQQTLPFVVDAIDLRSSFKTAANVHSGQNKGAVAQQDPDLQEDKRKLQYKNKAEEKVLVGQIIDYLQENNLSITRSYEQWYRVAYALAEAFTYKVGLAYYLMLCAMDGPGFDRQGSEQMFHYCYKNADGRIKLSSLLFFAAKSGFKQQSS</sequence>
<dbReference type="EMBL" id="FNQY01000006">
    <property type="protein sequence ID" value="SEA02193.1"/>
    <property type="molecule type" value="Genomic_DNA"/>
</dbReference>
<keyword evidence="3" id="KW-1185">Reference proteome</keyword>
<dbReference type="AlphaFoldDB" id="A0A1H3XS79"/>
<dbReference type="OrthoDB" id="1522635at2"/>
<accession>A0A1H3XS79</accession>
<dbReference type="STRING" id="551991.SAMN05192529_10684"/>
<dbReference type="RefSeq" id="WP_139188100.1">
    <property type="nucleotide sequence ID" value="NZ_FNQY01000006.1"/>
</dbReference>
<dbReference type="Proteomes" id="UP000199041">
    <property type="component" value="Unassembled WGS sequence"/>
</dbReference>
<dbReference type="Pfam" id="PF08800">
    <property type="entry name" value="BT4734-like_N"/>
    <property type="match status" value="1"/>
</dbReference>
<dbReference type="InterPro" id="IPR014907">
    <property type="entry name" value="BT4734-like_N"/>
</dbReference>
<protein>
    <submittedName>
        <fullName evidence="2">VirE N-terminal domain-containing protein</fullName>
    </submittedName>
</protein>
<gene>
    <name evidence="2" type="ORF">SAMN05192529_10684</name>
</gene>
<feature type="domain" description="BT4734-like N-terminal" evidence="1">
    <location>
        <begin position="60"/>
        <end position="186"/>
    </location>
</feature>
<evidence type="ECO:0000313" key="2">
    <source>
        <dbReference type="EMBL" id="SEA02193.1"/>
    </source>
</evidence>
<proteinExistence type="predicted"/>
<evidence type="ECO:0000259" key="1">
    <source>
        <dbReference type="Pfam" id="PF08800"/>
    </source>
</evidence>
<name>A0A1H3XS79_9BACT</name>
<evidence type="ECO:0000313" key="3">
    <source>
        <dbReference type="Proteomes" id="UP000199041"/>
    </source>
</evidence>